<sequence length="13" mass="1605">MGRKGKKNNFVYY</sequence>
<accession>A0A0B0NMB9</accession>
<name>A0A0B0NMB9_GOSAR</name>
<evidence type="ECO:0000313" key="1">
    <source>
        <dbReference type="EMBL" id="KHG13990.1"/>
    </source>
</evidence>
<keyword evidence="2" id="KW-1185">Reference proteome</keyword>
<gene>
    <name evidence="1" type="ORF">F383_02414</name>
</gene>
<protein>
    <submittedName>
        <fullName evidence="1">Uncharacterized protein</fullName>
    </submittedName>
</protein>
<dbReference type="Proteomes" id="UP000032142">
    <property type="component" value="Unassembled WGS sequence"/>
</dbReference>
<dbReference type="EMBL" id="KN400619">
    <property type="protein sequence ID" value="KHG13990.1"/>
    <property type="molecule type" value="Genomic_DNA"/>
</dbReference>
<organism evidence="1 2">
    <name type="scientific">Gossypium arboreum</name>
    <name type="common">Tree cotton</name>
    <name type="synonym">Gossypium nanking</name>
    <dbReference type="NCBI Taxonomy" id="29729"/>
    <lineage>
        <taxon>Eukaryota</taxon>
        <taxon>Viridiplantae</taxon>
        <taxon>Streptophyta</taxon>
        <taxon>Embryophyta</taxon>
        <taxon>Tracheophyta</taxon>
        <taxon>Spermatophyta</taxon>
        <taxon>Magnoliopsida</taxon>
        <taxon>eudicotyledons</taxon>
        <taxon>Gunneridae</taxon>
        <taxon>Pentapetalae</taxon>
        <taxon>rosids</taxon>
        <taxon>malvids</taxon>
        <taxon>Malvales</taxon>
        <taxon>Malvaceae</taxon>
        <taxon>Malvoideae</taxon>
        <taxon>Gossypium</taxon>
    </lineage>
</organism>
<evidence type="ECO:0000313" key="2">
    <source>
        <dbReference type="Proteomes" id="UP000032142"/>
    </source>
</evidence>
<proteinExistence type="predicted"/>
<reference evidence="2" key="1">
    <citation type="submission" date="2014-09" db="EMBL/GenBank/DDBJ databases">
        <authorList>
            <person name="Mudge J."/>
            <person name="Ramaraj T."/>
            <person name="Lindquist I.E."/>
            <person name="Bharti A.K."/>
            <person name="Sundararajan A."/>
            <person name="Cameron C.T."/>
            <person name="Woodward J.E."/>
            <person name="May G.D."/>
            <person name="Brubaker C."/>
            <person name="Broadhvest J."/>
            <person name="Wilkins T.A."/>
        </authorList>
    </citation>
    <scope>NUCLEOTIDE SEQUENCE</scope>
    <source>
        <strain evidence="2">cv. AKA8401</strain>
    </source>
</reference>